<dbReference type="STRING" id="989370.AOQ71_04290"/>
<evidence type="ECO:0000313" key="3">
    <source>
        <dbReference type="Proteomes" id="UP000051936"/>
    </source>
</evidence>
<dbReference type="InterPro" id="IPR035897">
    <property type="entry name" value="Toll_tir_struct_dom_sf"/>
</dbReference>
<dbReference type="AlphaFoldDB" id="A0A0R3EBG8"/>
<evidence type="ECO:0000313" key="2">
    <source>
        <dbReference type="EMBL" id="KRQ16853.1"/>
    </source>
</evidence>
<dbReference type="PROSITE" id="PS50104">
    <property type="entry name" value="TIR"/>
    <property type="match status" value="1"/>
</dbReference>
<gene>
    <name evidence="2" type="ORF">AOQ71_04290</name>
</gene>
<feature type="domain" description="TIR" evidence="1">
    <location>
        <begin position="147"/>
        <end position="281"/>
    </location>
</feature>
<protein>
    <recommendedName>
        <fullName evidence="1">TIR domain-containing protein</fullName>
    </recommendedName>
</protein>
<dbReference type="Proteomes" id="UP000051936">
    <property type="component" value="Unassembled WGS sequence"/>
</dbReference>
<keyword evidence="3" id="KW-1185">Reference proteome</keyword>
<organism evidence="2 3">
    <name type="scientific">Bradyrhizobium manausense</name>
    <dbReference type="NCBI Taxonomy" id="989370"/>
    <lineage>
        <taxon>Bacteria</taxon>
        <taxon>Pseudomonadati</taxon>
        <taxon>Pseudomonadota</taxon>
        <taxon>Alphaproteobacteria</taxon>
        <taxon>Hyphomicrobiales</taxon>
        <taxon>Nitrobacteraceae</taxon>
        <taxon>Bradyrhizobium</taxon>
    </lineage>
</organism>
<sequence>MASLHEYFLKDGSNYLRTNEQWSLKHADGTVLAPEITATLCMDFETNAKFVWFYVPDITGVDCSEMLLLNKIEEILDWPRTKVGVIGGFEGEQTHGTDLTFTGRITFYSEKPVRPEWKEQMIREAQRVGHHLTFRSIDYRDMRNKLEKPLAFNSHDSRDKDLIAGRLAIQLQKFMCPVWYDDFSLKVGDSLRESIEAGLKECPKCVLILTPNFLSNEGWTKREYDSVFTREVVEKQKLILPVWHDVSRDDVYRYSMILADRVAAQWSLGVEEVARRLVRALNG</sequence>
<dbReference type="Pfam" id="PF13676">
    <property type="entry name" value="TIR_2"/>
    <property type="match status" value="1"/>
</dbReference>
<dbReference type="InterPro" id="IPR000157">
    <property type="entry name" value="TIR_dom"/>
</dbReference>
<dbReference type="GO" id="GO:0007165">
    <property type="term" value="P:signal transduction"/>
    <property type="evidence" value="ECO:0007669"/>
    <property type="project" value="InterPro"/>
</dbReference>
<comment type="caution">
    <text evidence="2">The sequence shown here is derived from an EMBL/GenBank/DDBJ whole genome shotgun (WGS) entry which is preliminary data.</text>
</comment>
<reference evidence="2 3" key="1">
    <citation type="submission" date="2015-09" db="EMBL/GenBank/DDBJ databases">
        <title>Draft Genome Sequence of Bradyrhizobium manausense Strain BR 3351T, a Novel Symbiotic Nitrogen-Fixing Alphaproteobacterium Isolated from Brazilian Amazon Rain Forest.</title>
        <authorList>
            <person name="De Araujo J.L."/>
            <person name="Zilli J.E."/>
        </authorList>
    </citation>
    <scope>NUCLEOTIDE SEQUENCE [LARGE SCALE GENOMIC DNA]</scope>
    <source>
        <strain evidence="2 3">BR3351</strain>
    </source>
</reference>
<name>A0A0R3EBG8_9BRAD</name>
<proteinExistence type="predicted"/>
<evidence type="ECO:0000259" key="1">
    <source>
        <dbReference type="PROSITE" id="PS50104"/>
    </source>
</evidence>
<dbReference type="EMBL" id="LJYG01000021">
    <property type="protein sequence ID" value="KRQ16853.1"/>
    <property type="molecule type" value="Genomic_DNA"/>
</dbReference>
<accession>A0A0R3EBG8</accession>
<dbReference type="Gene3D" id="3.40.50.10140">
    <property type="entry name" value="Toll/interleukin-1 receptor homology (TIR) domain"/>
    <property type="match status" value="1"/>
</dbReference>
<dbReference type="SUPFAM" id="SSF52200">
    <property type="entry name" value="Toll/Interleukin receptor TIR domain"/>
    <property type="match status" value="1"/>
</dbReference>